<reference evidence="5 6" key="1">
    <citation type="journal article" date="2017" name="PLoS Biol.">
        <title>The sea cucumber genome provides insights into morphological evolution and visceral regeneration.</title>
        <authorList>
            <person name="Zhang X."/>
            <person name="Sun L."/>
            <person name="Yuan J."/>
            <person name="Sun Y."/>
            <person name="Gao Y."/>
            <person name="Zhang L."/>
            <person name="Li S."/>
            <person name="Dai H."/>
            <person name="Hamel J.F."/>
            <person name="Liu C."/>
            <person name="Yu Y."/>
            <person name="Liu S."/>
            <person name="Lin W."/>
            <person name="Guo K."/>
            <person name="Jin S."/>
            <person name="Xu P."/>
            <person name="Storey K.B."/>
            <person name="Huan P."/>
            <person name="Zhang T."/>
            <person name="Zhou Y."/>
            <person name="Zhang J."/>
            <person name="Lin C."/>
            <person name="Li X."/>
            <person name="Xing L."/>
            <person name="Huo D."/>
            <person name="Sun M."/>
            <person name="Wang L."/>
            <person name="Mercier A."/>
            <person name="Li F."/>
            <person name="Yang H."/>
            <person name="Xiang J."/>
        </authorList>
    </citation>
    <scope>NUCLEOTIDE SEQUENCE [LARGE SCALE GENOMIC DNA]</scope>
    <source>
        <strain evidence="5">Shaxun</strain>
        <tissue evidence="5">Muscle</tissue>
    </source>
</reference>
<sequence>MSRLRRRSPHGKTNRSLYEMVQEERYKYPESLVQDECRTVTIVELEKPPGAGFGLTISGGIDKDGRIRVSNMRPGGIAQRSDLLQVGDYVTSVSGVQTANLRHDEVIGLLKSAGNRVKIELEHEVPPIPAANGASAISKVLELRLVREEISFGFTIRGGMKPLHSKSRPLTVTHIRPGGPADREGTLKIGDRIVAVNSTPLNHITHNDALMIFKQLLGEACFKVEYDVSVMEAVKNATGPLLVEVSKTPGAHLGITLNSAVNNGKLAVMIDAIKPGSIADRCGALHVGDEILTIDGSSTGHMTVPEATQLLGSASEQVKLEIMPLSQMTPRLTYHNEPKLMMNGELPPKSN</sequence>
<dbReference type="FunFam" id="2.30.42.10:FF:000021">
    <property type="entry name" value="Glutamate receptor interacting protein 1"/>
    <property type="match status" value="1"/>
</dbReference>
<dbReference type="SMART" id="SM00228">
    <property type="entry name" value="PDZ"/>
    <property type="match status" value="3"/>
</dbReference>
<dbReference type="PANTHER" id="PTHR46227">
    <property type="entry name" value="GLUTAMATE RECEPTOR-INTERACTING PROTEIN GRIP"/>
    <property type="match status" value="1"/>
</dbReference>
<dbReference type="GO" id="GO:0098887">
    <property type="term" value="P:neurotransmitter receptor transport, endosome to postsynaptic membrane"/>
    <property type="evidence" value="ECO:0007669"/>
    <property type="project" value="TreeGrafter"/>
</dbReference>
<dbReference type="Gene3D" id="2.30.42.10">
    <property type="match status" value="3"/>
</dbReference>
<dbReference type="GO" id="GO:0005737">
    <property type="term" value="C:cytoplasm"/>
    <property type="evidence" value="ECO:0007669"/>
    <property type="project" value="UniProtKB-SubCell"/>
</dbReference>
<keyword evidence="5" id="KW-0675">Receptor</keyword>
<keyword evidence="2" id="KW-0963">Cytoplasm</keyword>
<dbReference type="Proteomes" id="UP000230750">
    <property type="component" value="Unassembled WGS sequence"/>
</dbReference>
<accession>A0A2G8LIN5</accession>
<dbReference type="CDD" id="cd06681">
    <property type="entry name" value="PDZ2_GRIP1-2-like"/>
    <property type="match status" value="1"/>
</dbReference>
<evidence type="ECO:0000256" key="2">
    <source>
        <dbReference type="ARBA" id="ARBA00022490"/>
    </source>
</evidence>
<dbReference type="PROSITE" id="PS50106">
    <property type="entry name" value="PDZ"/>
    <property type="match status" value="3"/>
</dbReference>
<evidence type="ECO:0000313" key="5">
    <source>
        <dbReference type="EMBL" id="PIK60082.1"/>
    </source>
</evidence>
<dbReference type="EMBL" id="MRZV01000066">
    <property type="protein sequence ID" value="PIK60082.1"/>
    <property type="molecule type" value="Genomic_DNA"/>
</dbReference>
<dbReference type="Pfam" id="PF00595">
    <property type="entry name" value="PDZ"/>
    <property type="match status" value="3"/>
</dbReference>
<dbReference type="OrthoDB" id="10068226at2759"/>
<dbReference type="CDD" id="cd06684">
    <property type="entry name" value="PDZ3_GRIP1-2-like"/>
    <property type="match status" value="1"/>
</dbReference>
<evidence type="ECO:0000259" key="4">
    <source>
        <dbReference type="PROSITE" id="PS50106"/>
    </source>
</evidence>
<feature type="domain" description="PDZ" evidence="4">
    <location>
        <begin position="142"/>
        <end position="215"/>
    </location>
</feature>
<evidence type="ECO:0000313" key="6">
    <source>
        <dbReference type="Proteomes" id="UP000230750"/>
    </source>
</evidence>
<proteinExistence type="predicted"/>
<dbReference type="InterPro" id="IPR001478">
    <property type="entry name" value="PDZ"/>
</dbReference>
<organism evidence="5 6">
    <name type="scientific">Stichopus japonicus</name>
    <name type="common">Sea cucumber</name>
    <dbReference type="NCBI Taxonomy" id="307972"/>
    <lineage>
        <taxon>Eukaryota</taxon>
        <taxon>Metazoa</taxon>
        <taxon>Echinodermata</taxon>
        <taxon>Eleutherozoa</taxon>
        <taxon>Echinozoa</taxon>
        <taxon>Holothuroidea</taxon>
        <taxon>Aspidochirotacea</taxon>
        <taxon>Aspidochirotida</taxon>
        <taxon>Stichopodidae</taxon>
        <taxon>Apostichopus</taxon>
    </lineage>
</organism>
<dbReference type="AlphaFoldDB" id="A0A2G8LIN5"/>
<keyword evidence="3" id="KW-0677">Repeat</keyword>
<name>A0A2G8LIN5_STIJA</name>
<protein>
    <submittedName>
        <fullName evidence="5">Putative glutamate receptor-interacting protein 2 isoform X1</fullName>
    </submittedName>
</protein>
<dbReference type="SUPFAM" id="SSF50156">
    <property type="entry name" value="PDZ domain-like"/>
    <property type="match status" value="3"/>
</dbReference>
<evidence type="ECO:0000256" key="1">
    <source>
        <dbReference type="ARBA" id="ARBA00004496"/>
    </source>
</evidence>
<comment type="subcellular location">
    <subcellularLocation>
        <location evidence="1">Cytoplasm</location>
    </subcellularLocation>
</comment>
<feature type="domain" description="PDZ" evidence="4">
    <location>
        <begin position="242"/>
        <end position="326"/>
    </location>
</feature>
<evidence type="ECO:0000256" key="3">
    <source>
        <dbReference type="ARBA" id="ARBA00022737"/>
    </source>
</evidence>
<dbReference type="InterPro" id="IPR043545">
    <property type="entry name" value="GRIP1/2"/>
</dbReference>
<gene>
    <name evidence="5" type="ORF">BSL78_02987</name>
</gene>
<dbReference type="InterPro" id="IPR036034">
    <property type="entry name" value="PDZ_sf"/>
</dbReference>
<dbReference type="FunFam" id="2.30.42.10:FF:000031">
    <property type="entry name" value="Glutamate receptor interacting protein 1"/>
    <property type="match status" value="1"/>
</dbReference>
<dbReference type="FunFam" id="2.30.42.10:FF:000023">
    <property type="entry name" value="Glutamate receptor interacting protein 1"/>
    <property type="match status" value="1"/>
</dbReference>
<dbReference type="STRING" id="307972.A0A2G8LIN5"/>
<feature type="domain" description="PDZ" evidence="4">
    <location>
        <begin position="42"/>
        <end position="125"/>
    </location>
</feature>
<dbReference type="PANTHER" id="PTHR46227:SF2">
    <property type="entry name" value="FI03335P"/>
    <property type="match status" value="1"/>
</dbReference>
<comment type="caution">
    <text evidence="5">The sequence shown here is derived from an EMBL/GenBank/DDBJ whole genome shotgun (WGS) entry which is preliminary data.</text>
</comment>
<keyword evidence="6" id="KW-1185">Reference proteome</keyword>